<dbReference type="EMBL" id="JBHUME010000019">
    <property type="protein sequence ID" value="MFD2615521.1"/>
    <property type="molecule type" value="Genomic_DNA"/>
</dbReference>
<reference evidence="5" key="1">
    <citation type="journal article" date="2019" name="Int. J. Syst. Evol. Microbiol.">
        <title>The Global Catalogue of Microorganisms (GCM) 10K type strain sequencing project: providing services to taxonomists for standard genome sequencing and annotation.</title>
        <authorList>
            <consortium name="The Broad Institute Genomics Platform"/>
            <consortium name="The Broad Institute Genome Sequencing Center for Infectious Disease"/>
            <person name="Wu L."/>
            <person name="Ma J."/>
        </authorList>
    </citation>
    <scope>NUCLEOTIDE SEQUENCE [LARGE SCALE GENOMIC DNA]</scope>
    <source>
        <strain evidence="5">KCTC 3950</strain>
    </source>
</reference>
<sequence length="248" mass="27057">MNNDKNQDKLQDQAPKTVEGAAVKGSGWKKLLGKKWVFPAAYMAAAAIILTLMWVYQGADNKPLKDMGLTTTGTQTETGTGTEDGGAVPVNAVAEPLGYPVADPTALEVSREFYNPEASNEEKQAMVVEYDNTYSYHMGIDYAAKDDQKFDVLAAMTGKVTRVELKHPLLGNLVEVTNAAGLKTVYQSLSDVAVKQDQEVKKGDVIAKAGRNELEKDLGVHVHFEVRDNDKPVNPESLLEAKTEKEDQ</sequence>
<dbReference type="Proteomes" id="UP001597541">
    <property type="component" value="Unassembled WGS sequence"/>
</dbReference>
<evidence type="ECO:0000313" key="5">
    <source>
        <dbReference type="Proteomes" id="UP001597541"/>
    </source>
</evidence>
<keyword evidence="2" id="KW-0812">Transmembrane</keyword>
<organism evidence="4 5">
    <name type="scientific">Paenibacillus gansuensis</name>
    <dbReference type="NCBI Taxonomy" id="306542"/>
    <lineage>
        <taxon>Bacteria</taxon>
        <taxon>Bacillati</taxon>
        <taxon>Bacillota</taxon>
        <taxon>Bacilli</taxon>
        <taxon>Bacillales</taxon>
        <taxon>Paenibacillaceae</taxon>
        <taxon>Paenibacillus</taxon>
    </lineage>
</organism>
<evidence type="ECO:0000256" key="2">
    <source>
        <dbReference type="SAM" id="Phobius"/>
    </source>
</evidence>
<dbReference type="CDD" id="cd12797">
    <property type="entry name" value="M23_peptidase"/>
    <property type="match status" value="1"/>
</dbReference>
<dbReference type="InterPro" id="IPR050570">
    <property type="entry name" value="Cell_wall_metabolism_enzyme"/>
</dbReference>
<dbReference type="PANTHER" id="PTHR21666:SF291">
    <property type="entry name" value="STAGE II SPORULATION PROTEIN Q"/>
    <property type="match status" value="1"/>
</dbReference>
<proteinExistence type="predicted"/>
<feature type="region of interest" description="Disordered" evidence="1">
    <location>
        <begin position="227"/>
        <end position="248"/>
    </location>
</feature>
<comment type="caution">
    <text evidence="4">The sequence shown here is derived from an EMBL/GenBank/DDBJ whole genome shotgun (WGS) entry which is preliminary data.</text>
</comment>
<dbReference type="InterPro" id="IPR016047">
    <property type="entry name" value="M23ase_b-sheet_dom"/>
</dbReference>
<dbReference type="PANTHER" id="PTHR21666">
    <property type="entry name" value="PEPTIDASE-RELATED"/>
    <property type="match status" value="1"/>
</dbReference>
<dbReference type="InterPro" id="IPR011055">
    <property type="entry name" value="Dup_hybrid_motif"/>
</dbReference>
<evidence type="ECO:0000259" key="3">
    <source>
        <dbReference type="Pfam" id="PF01551"/>
    </source>
</evidence>
<gene>
    <name evidence="4" type="ORF">ACFSUF_24240</name>
</gene>
<dbReference type="Pfam" id="PF01551">
    <property type="entry name" value="Peptidase_M23"/>
    <property type="match status" value="1"/>
</dbReference>
<feature type="domain" description="M23ase beta-sheet core" evidence="3">
    <location>
        <begin position="136"/>
        <end position="235"/>
    </location>
</feature>
<dbReference type="SUPFAM" id="SSF51261">
    <property type="entry name" value="Duplicated hybrid motif"/>
    <property type="match status" value="1"/>
</dbReference>
<accession>A0ABW5PJV2</accession>
<evidence type="ECO:0000313" key="4">
    <source>
        <dbReference type="EMBL" id="MFD2615521.1"/>
    </source>
</evidence>
<dbReference type="RefSeq" id="WP_377607470.1">
    <property type="nucleotide sequence ID" value="NZ_JBHUME010000019.1"/>
</dbReference>
<feature type="transmembrane region" description="Helical" evidence="2">
    <location>
        <begin position="36"/>
        <end position="56"/>
    </location>
</feature>
<keyword evidence="5" id="KW-1185">Reference proteome</keyword>
<keyword evidence="2" id="KW-1133">Transmembrane helix</keyword>
<keyword evidence="2" id="KW-0472">Membrane</keyword>
<dbReference type="Gene3D" id="2.70.70.10">
    <property type="entry name" value="Glucose Permease (Domain IIA)"/>
    <property type="match status" value="1"/>
</dbReference>
<protein>
    <submittedName>
        <fullName evidence="4">Peptidoglycan DD-metalloendopeptidase family protein</fullName>
    </submittedName>
</protein>
<name>A0ABW5PJV2_9BACL</name>
<evidence type="ECO:0000256" key="1">
    <source>
        <dbReference type="SAM" id="MobiDB-lite"/>
    </source>
</evidence>